<keyword evidence="2" id="KW-1185">Reference proteome</keyword>
<feature type="non-terminal residue" evidence="1">
    <location>
        <position position="1"/>
    </location>
</feature>
<sequence>EHTLVTEKPGDPGKKAWRKAFLQIPFIHRYSNLELSTDDFYPEIFTPRVSSSCS</sequence>
<protein>
    <submittedName>
        <fullName evidence="1">Uncharacterized protein</fullName>
    </submittedName>
</protein>
<organism evidence="1 2">
    <name type="scientific">Nephila pilipes</name>
    <name type="common">Giant wood spider</name>
    <name type="synonym">Nephila maculata</name>
    <dbReference type="NCBI Taxonomy" id="299642"/>
    <lineage>
        <taxon>Eukaryota</taxon>
        <taxon>Metazoa</taxon>
        <taxon>Ecdysozoa</taxon>
        <taxon>Arthropoda</taxon>
        <taxon>Chelicerata</taxon>
        <taxon>Arachnida</taxon>
        <taxon>Araneae</taxon>
        <taxon>Araneomorphae</taxon>
        <taxon>Entelegynae</taxon>
        <taxon>Araneoidea</taxon>
        <taxon>Nephilidae</taxon>
        <taxon>Nephila</taxon>
    </lineage>
</organism>
<name>A0A8X6MR25_NEPPI</name>
<proteinExistence type="predicted"/>
<evidence type="ECO:0000313" key="2">
    <source>
        <dbReference type="Proteomes" id="UP000887013"/>
    </source>
</evidence>
<comment type="caution">
    <text evidence="1">The sequence shown here is derived from an EMBL/GenBank/DDBJ whole genome shotgun (WGS) entry which is preliminary data.</text>
</comment>
<gene>
    <name evidence="1" type="ORF">NPIL_290331</name>
</gene>
<dbReference type="AlphaFoldDB" id="A0A8X6MR25"/>
<reference evidence="1" key="1">
    <citation type="submission" date="2020-08" db="EMBL/GenBank/DDBJ databases">
        <title>Multicomponent nature underlies the extraordinary mechanical properties of spider dragline silk.</title>
        <authorList>
            <person name="Kono N."/>
            <person name="Nakamura H."/>
            <person name="Mori M."/>
            <person name="Yoshida Y."/>
            <person name="Ohtoshi R."/>
            <person name="Malay A.D."/>
            <person name="Moran D.A.P."/>
            <person name="Tomita M."/>
            <person name="Numata K."/>
            <person name="Arakawa K."/>
        </authorList>
    </citation>
    <scope>NUCLEOTIDE SEQUENCE</scope>
</reference>
<evidence type="ECO:0000313" key="1">
    <source>
        <dbReference type="EMBL" id="GFS73178.1"/>
    </source>
</evidence>
<accession>A0A8X6MR25</accession>
<dbReference type="EMBL" id="BMAW01049912">
    <property type="protein sequence ID" value="GFS73178.1"/>
    <property type="molecule type" value="Genomic_DNA"/>
</dbReference>
<dbReference type="Proteomes" id="UP000887013">
    <property type="component" value="Unassembled WGS sequence"/>
</dbReference>